<dbReference type="Proteomes" id="UP001162483">
    <property type="component" value="Unassembled WGS sequence"/>
</dbReference>
<accession>A0ABN9EIJ4</accession>
<feature type="region of interest" description="Disordered" evidence="1">
    <location>
        <begin position="1"/>
        <end position="37"/>
    </location>
</feature>
<gene>
    <name evidence="2" type="ORF">SPARVUS_LOCUS9829487</name>
</gene>
<feature type="non-terminal residue" evidence="2">
    <location>
        <position position="85"/>
    </location>
</feature>
<proteinExistence type="predicted"/>
<protein>
    <submittedName>
        <fullName evidence="2">Uncharacterized protein</fullName>
    </submittedName>
</protein>
<sequence length="85" mass="9182">TLLESPATVERVSPLSRGERTSPAPVPSAALPKPETESWKPELGFTMRLGAQVQPLNPSSVLAARHTRISPRIWRAGGQLFLALV</sequence>
<evidence type="ECO:0000313" key="2">
    <source>
        <dbReference type="EMBL" id="CAI9583551.1"/>
    </source>
</evidence>
<evidence type="ECO:0000256" key="1">
    <source>
        <dbReference type="SAM" id="MobiDB-lite"/>
    </source>
</evidence>
<evidence type="ECO:0000313" key="3">
    <source>
        <dbReference type="Proteomes" id="UP001162483"/>
    </source>
</evidence>
<dbReference type="EMBL" id="CATNWA010015454">
    <property type="protein sequence ID" value="CAI9583551.1"/>
    <property type="molecule type" value="Genomic_DNA"/>
</dbReference>
<keyword evidence="3" id="KW-1185">Reference proteome</keyword>
<name>A0ABN9EIJ4_9NEOB</name>
<feature type="non-terminal residue" evidence="2">
    <location>
        <position position="1"/>
    </location>
</feature>
<reference evidence="2" key="1">
    <citation type="submission" date="2023-05" db="EMBL/GenBank/DDBJ databases">
        <authorList>
            <person name="Stuckert A."/>
        </authorList>
    </citation>
    <scope>NUCLEOTIDE SEQUENCE</scope>
</reference>
<comment type="caution">
    <text evidence="2">The sequence shown here is derived from an EMBL/GenBank/DDBJ whole genome shotgun (WGS) entry which is preliminary data.</text>
</comment>
<organism evidence="2 3">
    <name type="scientific">Staurois parvus</name>
    <dbReference type="NCBI Taxonomy" id="386267"/>
    <lineage>
        <taxon>Eukaryota</taxon>
        <taxon>Metazoa</taxon>
        <taxon>Chordata</taxon>
        <taxon>Craniata</taxon>
        <taxon>Vertebrata</taxon>
        <taxon>Euteleostomi</taxon>
        <taxon>Amphibia</taxon>
        <taxon>Batrachia</taxon>
        <taxon>Anura</taxon>
        <taxon>Neobatrachia</taxon>
        <taxon>Ranoidea</taxon>
        <taxon>Ranidae</taxon>
        <taxon>Staurois</taxon>
    </lineage>
</organism>